<evidence type="ECO:0000256" key="1">
    <source>
        <dbReference type="ARBA" id="ARBA00022723"/>
    </source>
</evidence>
<organism evidence="6 7">
    <name type="scientific">Henosepilachna vigintioctopunctata</name>
    <dbReference type="NCBI Taxonomy" id="420089"/>
    <lineage>
        <taxon>Eukaryota</taxon>
        <taxon>Metazoa</taxon>
        <taxon>Ecdysozoa</taxon>
        <taxon>Arthropoda</taxon>
        <taxon>Hexapoda</taxon>
        <taxon>Insecta</taxon>
        <taxon>Pterygota</taxon>
        <taxon>Neoptera</taxon>
        <taxon>Endopterygota</taxon>
        <taxon>Coleoptera</taxon>
        <taxon>Polyphaga</taxon>
        <taxon>Cucujiformia</taxon>
        <taxon>Coccinelloidea</taxon>
        <taxon>Coccinellidae</taxon>
        <taxon>Epilachninae</taxon>
        <taxon>Epilachnini</taxon>
        <taxon>Henosepilachna</taxon>
    </lineage>
</organism>
<accession>A0AAW1TXS7</accession>
<dbReference type="AlphaFoldDB" id="A0AAW1TXS7"/>
<evidence type="ECO:0000259" key="5">
    <source>
        <dbReference type="PROSITE" id="PS51039"/>
    </source>
</evidence>
<evidence type="ECO:0000313" key="7">
    <source>
        <dbReference type="Proteomes" id="UP001431783"/>
    </source>
</evidence>
<protein>
    <recommendedName>
        <fullName evidence="5">AN1-type domain-containing protein</fullName>
    </recommendedName>
</protein>
<dbReference type="SUPFAM" id="SSF118310">
    <property type="entry name" value="AN1-like Zinc finger"/>
    <property type="match status" value="1"/>
</dbReference>
<dbReference type="SMART" id="SM00154">
    <property type="entry name" value="ZnF_AN1"/>
    <property type="match status" value="1"/>
</dbReference>
<evidence type="ECO:0000256" key="4">
    <source>
        <dbReference type="PROSITE-ProRule" id="PRU00449"/>
    </source>
</evidence>
<dbReference type="Proteomes" id="UP001431783">
    <property type="component" value="Unassembled WGS sequence"/>
</dbReference>
<dbReference type="Gene3D" id="4.10.1110.10">
    <property type="entry name" value="AN1-like Zinc finger"/>
    <property type="match status" value="1"/>
</dbReference>
<comment type="caution">
    <text evidence="6">The sequence shown here is derived from an EMBL/GenBank/DDBJ whole genome shotgun (WGS) entry which is preliminary data.</text>
</comment>
<keyword evidence="7" id="KW-1185">Reference proteome</keyword>
<feature type="domain" description="AN1-type" evidence="5">
    <location>
        <begin position="38"/>
        <end position="87"/>
    </location>
</feature>
<evidence type="ECO:0000313" key="6">
    <source>
        <dbReference type="EMBL" id="KAK9873157.1"/>
    </source>
</evidence>
<reference evidence="6 7" key="1">
    <citation type="submission" date="2023-03" db="EMBL/GenBank/DDBJ databases">
        <title>Genome insight into feeding habits of ladybird beetles.</title>
        <authorList>
            <person name="Li H.-S."/>
            <person name="Huang Y.-H."/>
            <person name="Pang H."/>
        </authorList>
    </citation>
    <scope>NUCLEOTIDE SEQUENCE [LARGE SCALE GENOMIC DNA]</scope>
    <source>
        <strain evidence="6">SYSU_2023b</strain>
        <tissue evidence="6">Whole body</tissue>
    </source>
</reference>
<evidence type="ECO:0000256" key="3">
    <source>
        <dbReference type="ARBA" id="ARBA00022833"/>
    </source>
</evidence>
<gene>
    <name evidence="6" type="ORF">WA026_021390</name>
</gene>
<dbReference type="EMBL" id="JARQZJ010000016">
    <property type="protein sequence ID" value="KAK9873157.1"/>
    <property type="molecule type" value="Genomic_DNA"/>
</dbReference>
<keyword evidence="1" id="KW-0479">Metal-binding</keyword>
<dbReference type="InterPro" id="IPR000058">
    <property type="entry name" value="Znf_AN1"/>
</dbReference>
<proteinExistence type="predicted"/>
<evidence type="ECO:0000256" key="2">
    <source>
        <dbReference type="ARBA" id="ARBA00022771"/>
    </source>
</evidence>
<sequence>MSTSTSTKTKEKPKLKETELHKITSSSKDLDEILKNVKKIDNTCSFVKCKTSIANFAIDCKYCKGRFCPSHSLPEIHGCGEAVRRDEKDKFNHPYVKLNQEIHEKAQTKLTMKLKQMQLDRKSKQGSSSKK</sequence>
<dbReference type="PROSITE" id="PS51039">
    <property type="entry name" value="ZF_AN1"/>
    <property type="match status" value="1"/>
</dbReference>
<name>A0AAW1TXS7_9CUCU</name>
<dbReference type="Pfam" id="PF01428">
    <property type="entry name" value="zf-AN1"/>
    <property type="match status" value="1"/>
</dbReference>
<dbReference type="InterPro" id="IPR035896">
    <property type="entry name" value="AN1-like_Znf"/>
</dbReference>
<dbReference type="GO" id="GO:0008270">
    <property type="term" value="F:zinc ion binding"/>
    <property type="evidence" value="ECO:0007669"/>
    <property type="project" value="UniProtKB-KW"/>
</dbReference>
<keyword evidence="3" id="KW-0862">Zinc</keyword>
<keyword evidence="2 4" id="KW-0863">Zinc-finger</keyword>